<feature type="transmembrane region" description="Helical" evidence="1">
    <location>
        <begin position="40"/>
        <end position="60"/>
    </location>
</feature>
<feature type="transmembrane region" description="Helical" evidence="1">
    <location>
        <begin position="106"/>
        <end position="126"/>
    </location>
</feature>
<dbReference type="EMBL" id="FXAZ01000001">
    <property type="protein sequence ID" value="SMG13267.1"/>
    <property type="molecule type" value="Genomic_DNA"/>
</dbReference>
<gene>
    <name evidence="2" type="ORF">SAMN06295960_0383</name>
</gene>
<dbReference type="STRING" id="1852522.SAMN06295960_0383"/>
<keyword evidence="1" id="KW-0472">Membrane</keyword>
<evidence type="ECO:0008006" key="4">
    <source>
        <dbReference type="Google" id="ProtNLM"/>
    </source>
</evidence>
<keyword evidence="1" id="KW-0812">Transmembrane</keyword>
<sequence>MFSWIADSMLLFTALPFFPFIILWFLSSYWIKEKKRRMKLAIDVTTVFLVASVAGLYNVIFSSEMGIYLLLLIYLLTAGLIGGFMYRKQGQVDVLKLLRAIWRISFLILSVVYILLIIIGIMTYFYKL</sequence>
<proteinExistence type="predicted"/>
<keyword evidence="1" id="KW-1133">Transmembrane helix</keyword>
<evidence type="ECO:0000256" key="1">
    <source>
        <dbReference type="SAM" id="Phobius"/>
    </source>
</evidence>
<organism evidence="2 3">
    <name type="scientific">Paenibacillus aquistagni</name>
    <dbReference type="NCBI Taxonomy" id="1852522"/>
    <lineage>
        <taxon>Bacteria</taxon>
        <taxon>Bacillati</taxon>
        <taxon>Bacillota</taxon>
        <taxon>Bacilli</taxon>
        <taxon>Bacillales</taxon>
        <taxon>Paenibacillaceae</taxon>
        <taxon>Paenibacillus</taxon>
    </lineage>
</organism>
<protein>
    <recommendedName>
        <fullName evidence="4">DUF3397 domain-containing protein</fullName>
    </recommendedName>
</protein>
<accession>A0A1X7IG69</accession>
<dbReference type="AlphaFoldDB" id="A0A1X7IG69"/>
<dbReference type="OrthoDB" id="2661791at2"/>
<dbReference type="Proteomes" id="UP000193834">
    <property type="component" value="Unassembled WGS sequence"/>
</dbReference>
<feature type="transmembrane region" description="Helical" evidence="1">
    <location>
        <begin position="66"/>
        <end position="86"/>
    </location>
</feature>
<reference evidence="2 3" key="1">
    <citation type="submission" date="2017-04" db="EMBL/GenBank/DDBJ databases">
        <authorList>
            <person name="Afonso C.L."/>
            <person name="Miller P.J."/>
            <person name="Scott M.A."/>
            <person name="Spackman E."/>
            <person name="Goraichik I."/>
            <person name="Dimitrov K.M."/>
            <person name="Suarez D.L."/>
            <person name="Swayne D.E."/>
        </authorList>
    </citation>
    <scope>NUCLEOTIDE SEQUENCE [LARGE SCALE GENOMIC DNA]</scope>
    <source>
        <strain evidence="2 3">11</strain>
    </source>
</reference>
<feature type="transmembrane region" description="Helical" evidence="1">
    <location>
        <begin position="12"/>
        <end position="31"/>
    </location>
</feature>
<dbReference type="InterPro" id="IPR024515">
    <property type="entry name" value="DUF3397"/>
</dbReference>
<keyword evidence="3" id="KW-1185">Reference proteome</keyword>
<dbReference type="Pfam" id="PF11877">
    <property type="entry name" value="DUF3397"/>
    <property type="match status" value="1"/>
</dbReference>
<dbReference type="RefSeq" id="WP_085492659.1">
    <property type="nucleotide sequence ID" value="NZ_FXAZ01000001.1"/>
</dbReference>
<evidence type="ECO:0000313" key="2">
    <source>
        <dbReference type="EMBL" id="SMG13267.1"/>
    </source>
</evidence>
<name>A0A1X7IG69_9BACL</name>
<evidence type="ECO:0000313" key="3">
    <source>
        <dbReference type="Proteomes" id="UP000193834"/>
    </source>
</evidence>